<evidence type="ECO:0000313" key="3">
    <source>
        <dbReference type="Proteomes" id="UP000006729"/>
    </source>
</evidence>
<proteinExistence type="predicted"/>
<accession>A0A2K1YTD3</accession>
<dbReference type="Proteomes" id="UP000006729">
    <property type="component" value="Chromosome 10"/>
</dbReference>
<keyword evidence="3" id="KW-1185">Reference proteome</keyword>
<keyword evidence="1" id="KW-0472">Membrane</keyword>
<name>A0A2K1YTD3_POPTR</name>
<organism evidence="2 3">
    <name type="scientific">Populus trichocarpa</name>
    <name type="common">Western balsam poplar</name>
    <name type="synonym">Populus balsamifera subsp. trichocarpa</name>
    <dbReference type="NCBI Taxonomy" id="3694"/>
    <lineage>
        <taxon>Eukaryota</taxon>
        <taxon>Viridiplantae</taxon>
        <taxon>Streptophyta</taxon>
        <taxon>Embryophyta</taxon>
        <taxon>Tracheophyta</taxon>
        <taxon>Spermatophyta</taxon>
        <taxon>Magnoliopsida</taxon>
        <taxon>eudicotyledons</taxon>
        <taxon>Gunneridae</taxon>
        <taxon>Pentapetalae</taxon>
        <taxon>rosids</taxon>
        <taxon>fabids</taxon>
        <taxon>Malpighiales</taxon>
        <taxon>Salicaceae</taxon>
        <taxon>Saliceae</taxon>
        <taxon>Populus</taxon>
    </lineage>
</organism>
<sequence length="168" mass="19571">MLSSSVFNHALAPVSLPIFFITPYLVCLLLPRPQFCFFLCKCKCRFFLFFFFLLGRDYLICLLQNEVPKQTPCGYNYIIFRRPQKKKKNKNNESPFFWIGLVFLDANLAATVLDSGDHSFLMKQKRDICSCFCFASFFFWASSIYTNKFLGQQWILMSASVSVKFVCS</sequence>
<dbReference type="AlphaFoldDB" id="A0A2K1YTD3"/>
<keyword evidence="1" id="KW-1133">Transmembrane helix</keyword>
<feature type="transmembrane region" description="Helical" evidence="1">
    <location>
        <begin position="96"/>
        <end position="116"/>
    </location>
</feature>
<keyword evidence="1" id="KW-0812">Transmembrane</keyword>
<evidence type="ECO:0000256" key="1">
    <source>
        <dbReference type="SAM" id="Phobius"/>
    </source>
</evidence>
<dbReference type="InParanoid" id="A0A2K1YTD3"/>
<dbReference type="EMBL" id="CM009299">
    <property type="protein sequence ID" value="PNT16287.1"/>
    <property type="molecule type" value="Genomic_DNA"/>
</dbReference>
<reference evidence="2 3" key="1">
    <citation type="journal article" date="2006" name="Science">
        <title>The genome of black cottonwood, Populus trichocarpa (Torr. &amp; Gray).</title>
        <authorList>
            <person name="Tuskan G.A."/>
            <person name="Difazio S."/>
            <person name="Jansson S."/>
            <person name="Bohlmann J."/>
            <person name="Grigoriev I."/>
            <person name="Hellsten U."/>
            <person name="Putnam N."/>
            <person name="Ralph S."/>
            <person name="Rombauts S."/>
            <person name="Salamov A."/>
            <person name="Schein J."/>
            <person name="Sterck L."/>
            <person name="Aerts A."/>
            <person name="Bhalerao R.R."/>
            <person name="Bhalerao R.P."/>
            <person name="Blaudez D."/>
            <person name="Boerjan W."/>
            <person name="Brun A."/>
            <person name="Brunner A."/>
            <person name="Busov V."/>
            <person name="Campbell M."/>
            <person name="Carlson J."/>
            <person name="Chalot M."/>
            <person name="Chapman J."/>
            <person name="Chen G.L."/>
            <person name="Cooper D."/>
            <person name="Coutinho P.M."/>
            <person name="Couturier J."/>
            <person name="Covert S."/>
            <person name="Cronk Q."/>
            <person name="Cunningham R."/>
            <person name="Davis J."/>
            <person name="Degroeve S."/>
            <person name="Dejardin A."/>
            <person name="Depamphilis C."/>
            <person name="Detter J."/>
            <person name="Dirks B."/>
            <person name="Dubchak I."/>
            <person name="Duplessis S."/>
            <person name="Ehlting J."/>
            <person name="Ellis B."/>
            <person name="Gendler K."/>
            <person name="Goodstein D."/>
            <person name="Gribskov M."/>
            <person name="Grimwood J."/>
            <person name="Groover A."/>
            <person name="Gunter L."/>
            <person name="Hamberger B."/>
            <person name="Heinze B."/>
            <person name="Helariutta Y."/>
            <person name="Henrissat B."/>
            <person name="Holligan D."/>
            <person name="Holt R."/>
            <person name="Huang W."/>
            <person name="Islam-Faridi N."/>
            <person name="Jones S."/>
            <person name="Jones-Rhoades M."/>
            <person name="Jorgensen R."/>
            <person name="Joshi C."/>
            <person name="Kangasjarvi J."/>
            <person name="Karlsson J."/>
            <person name="Kelleher C."/>
            <person name="Kirkpatrick R."/>
            <person name="Kirst M."/>
            <person name="Kohler A."/>
            <person name="Kalluri U."/>
            <person name="Larimer F."/>
            <person name="Leebens-Mack J."/>
            <person name="Leple J.C."/>
            <person name="Locascio P."/>
            <person name="Lou Y."/>
            <person name="Lucas S."/>
            <person name="Martin F."/>
            <person name="Montanini B."/>
            <person name="Napoli C."/>
            <person name="Nelson D.R."/>
            <person name="Nelson C."/>
            <person name="Nieminen K."/>
            <person name="Nilsson O."/>
            <person name="Pereda V."/>
            <person name="Peter G."/>
            <person name="Philippe R."/>
            <person name="Pilate G."/>
            <person name="Poliakov A."/>
            <person name="Razumovskaya J."/>
            <person name="Richardson P."/>
            <person name="Rinaldi C."/>
            <person name="Ritland K."/>
            <person name="Rouze P."/>
            <person name="Ryaboy D."/>
            <person name="Schmutz J."/>
            <person name="Schrader J."/>
            <person name="Segerman B."/>
            <person name="Shin H."/>
            <person name="Siddiqui A."/>
            <person name="Sterky F."/>
            <person name="Terry A."/>
            <person name="Tsai C.J."/>
            <person name="Uberbacher E."/>
            <person name="Unneberg P."/>
            <person name="Vahala J."/>
            <person name="Wall K."/>
            <person name="Wessler S."/>
            <person name="Yang G."/>
            <person name="Yin T."/>
            <person name="Douglas C."/>
            <person name="Marra M."/>
            <person name="Sandberg G."/>
            <person name="Van de Peer Y."/>
            <person name="Rokhsar D."/>
        </authorList>
    </citation>
    <scope>NUCLEOTIDE SEQUENCE [LARGE SCALE GENOMIC DNA]</scope>
    <source>
        <strain evidence="3">cv. Nisqually</strain>
    </source>
</reference>
<feature type="transmembrane region" description="Helical" evidence="1">
    <location>
        <begin position="128"/>
        <end position="146"/>
    </location>
</feature>
<protein>
    <submittedName>
        <fullName evidence="2">Uncharacterized protein</fullName>
    </submittedName>
</protein>
<evidence type="ECO:0000313" key="2">
    <source>
        <dbReference type="EMBL" id="PNT16287.1"/>
    </source>
</evidence>
<feature type="transmembrane region" description="Helical" evidence="1">
    <location>
        <begin position="6"/>
        <end position="30"/>
    </location>
</feature>
<gene>
    <name evidence="2" type="ORF">POPTR_010G130900</name>
</gene>